<gene>
    <name evidence="7" type="ORF">SAMN04488132_101207</name>
</gene>
<protein>
    <submittedName>
        <fullName evidence="7">Phytoene desaturase</fullName>
    </submittedName>
</protein>
<keyword evidence="4 5" id="KW-0560">Oxidoreductase</keyword>
<comment type="similarity">
    <text evidence="2 5">Belongs to the carotenoid/retinoid oxidoreductase family.</text>
</comment>
<evidence type="ECO:0000256" key="4">
    <source>
        <dbReference type="ARBA" id="ARBA00023002"/>
    </source>
</evidence>
<evidence type="ECO:0000313" key="8">
    <source>
        <dbReference type="Proteomes" id="UP000190888"/>
    </source>
</evidence>
<dbReference type="PANTHER" id="PTHR43734">
    <property type="entry name" value="PHYTOENE DESATURASE"/>
    <property type="match status" value="1"/>
</dbReference>
<dbReference type="SUPFAM" id="SSF51905">
    <property type="entry name" value="FAD/NAD(P)-binding domain"/>
    <property type="match status" value="1"/>
</dbReference>
<accession>A0A1T4JUS3</accession>
<dbReference type="InterPro" id="IPR002937">
    <property type="entry name" value="Amino_oxidase"/>
</dbReference>
<dbReference type="InterPro" id="IPR014105">
    <property type="entry name" value="Carotenoid/retinoid_OxRdtase"/>
</dbReference>
<dbReference type="Pfam" id="PF01593">
    <property type="entry name" value="Amino_oxidase"/>
    <property type="match status" value="1"/>
</dbReference>
<dbReference type="RefSeq" id="WP_078829556.1">
    <property type="nucleotide sequence ID" value="NZ_FUWH01000001.1"/>
</dbReference>
<dbReference type="GO" id="GO:0016117">
    <property type="term" value="P:carotenoid biosynthetic process"/>
    <property type="evidence" value="ECO:0007669"/>
    <property type="project" value="UniProtKB-KW"/>
</dbReference>
<dbReference type="PRINTS" id="PR00469">
    <property type="entry name" value="PNDRDTASEII"/>
</dbReference>
<dbReference type="AlphaFoldDB" id="A0A1T4JUS3"/>
<comment type="pathway">
    <text evidence="1 5">Carotenoid biosynthesis.</text>
</comment>
<dbReference type="NCBIfam" id="TIGR02734">
    <property type="entry name" value="crtI_fam"/>
    <property type="match status" value="1"/>
</dbReference>
<organism evidence="7 8">
    <name type="scientific">Sediminibacterium ginsengisoli</name>
    <dbReference type="NCBI Taxonomy" id="413434"/>
    <lineage>
        <taxon>Bacteria</taxon>
        <taxon>Pseudomonadati</taxon>
        <taxon>Bacteroidota</taxon>
        <taxon>Chitinophagia</taxon>
        <taxon>Chitinophagales</taxon>
        <taxon>Chitinophagaceae</taxon>
        <taxon>Sediminibacterium</taxon>
    </lineage>
</organism>
<dbReference type="PANTHER" id="PTHR43734:SF1">
    <property type="entry name" value="PHYTOENE DESATURASE"/>
    <property type="match status" value="1"/>
</dbReference>
<keyword evidence="8" id="KW-1185">Reference proteome</keyword>
<dbReference type="Proteomes" id="UP000190888">
    <property type="component" value="Unassembled WGS sequence"/>
</dbReference>
<evidence type="ECO:0000313" key="7">
    <source>
        <dbReference type="EMBL" id="SJZ33901.1"/>
    </source>
</evidence>
<dbReference type="STRING" id="413434.SAMN04488132_101207"/>
<name>A0A1T4JUS3_9BACT</name>
<dbReference type="GO" id="GO:0016491">
    <property type="term" value="F:oxidoreductase activity"/>
    <property type="evidence" value="ECO:0007669"/>
    <property type="project" value="UniProtKB-KW"/>
</dbReference>
<reference evidence="7 8" key="1">
    <citation type="submission" date="2017-02" db="EMBL/GenBank/DDBJ databases">
        <authorList>
            <person name="Peterson S.W."/>
        </authorList>
    </citation>
    <scope>NUCLEOTIDE SEQUENCE [LARGE SCALE GENOMIC DNA]</scope>
    <source>
        <strain evidence="7 8">DSM 22335</strain>
    </source>
</reference>
<dbReference type="Gene3D" id="3.50.50.60">
    <property type="entry name" value="FAD/NAD(P)-binding domain"/>
    <property type="match status" value="2"/>
</dbReference>
<dbReference type="EMBL" id="FUWH01000001">
    <property type="protein sequence ID" value="SJZ33901.1"/>
    <property type="molecule type" value="Genomic_DNA"/>
</dbReference>
<sequence length="498" mass="55492">MKKHVIVIGSGFAGLSAASFMARAGWRVTVLEKNASPGGRARQLTACGFTFDMGPSWYWMPDVFERYFKQFGKTVPDYYKLQRLDPSYRVYHQDGPVDIPADYAALKAVFETIEPGSGKQLDLFLKEAEYKYRIGMGKLVYMPGLSVTELFDGELMKGVLKLDVFRNMQSHTAKYFKHPLLRQLIEFPVLFLGALPRQIPALYSLMNHADIVGGTWYPEGGMYSIVQAMYRLALELGVTFHFEQPVEKMVVQNGIVKQVHTTAADGTKRVYEADAVIGSADYHHIETSLLPEDMRSYSAAYWNKRVMAPGSLIYYVGLNKKLSGITHHSLFFDTSFDTHAGELYTNPAWPSDPLFYACAASVTDRHAAPEGHENLFLLVPAAAGLTGDDETLREHYFGRLISRMEKHTGQSIGDAVVYKSSFAHSDFSSEYNAFKGNAYGLANTLLQTSLLKPSCRSRKLNNLFYAGQLTVPGPGVPPSLISGEIAARELIKTYPQTS</sequence>
<evidence type="ECO:0000256" key="2">
    <source>
        <dbReference type="ARBA" id="ARBA00006046"/>
    </source>
</evidence>
<evidence type="ECO:0000256" key="5">
    <source>
        <dbReference type="RuleBase" id="RU362075"/>
    </source>
</evidence>
<keyword evidence="3 5" id="KW-0125">Carotenoid biosynthesis</keyword>
<proteinExistence type="inferred from homology"/>
<dbReference type="OrthoDB" id="9774675at2"/>
<dbReference type="InterPro" id="IPR036188">
    <property type="entry name" value="FAD/NAD-bd_sf"/>
</dbReference>
<feature type="domain" description="Amine oxidase" evidence="6">
    <location>
        <begin position="12"/>
        <end position="491"/>
    </location>
</feature>
<evidence type="ECO:0000256" key="3">
    <source>
        <dbReference type="ARBA" id="ARBA00022746"/>
    </source>
</evidence>
<evidence type="ECO:0000259" key="6">
    <source>
        <dbReference type="Pfam" id="PF01593"/>
    </source>
</evidence>
<evidence type="ECO:0000256" key="1">
    <source>
        <dbReference type="ARBA" id="ARBA00004829"/>
    </source>
</evidence>